<name>A0ABR1AIM0_POLSC</name>
<dbReference type="EMBL" id="JAWJWF010000048">
    <property type="protein sequence ID" value="KAK6620152.1"/>
    <property type="molecule type" value="Genomic_DNA"/>
</dbReference>
<evidence type="ECO:0000313" key="3">
    <source>
        <dbReference type="Proteomes" id="UP001359485"/>
    </source>
</evidence>
<comment type="caution">
    <text evidence="2">The sequence shown here is derived from an EMBL/GenBank/DDBJ whole genome shotgun (WGS) entry which is preliminary data.</text>
</comment>
<keyword evidence="1" id="KW-0472">Membrane</keyword>
<keyword evidence="3" id="KW-1185">Reference proteome</keyword>
<dbReference type="Proteomes" id="UP001359485">
    <property type="component" value="Unassembled WGS sequence"/>
</dbReference>
<feature type="transmembrane region" description="Helical" evidence="1">
    <location>
        <begin position="21"/>
        <end position="44"/>
    </location>
</feature>
<protein>
    <submittedName>
        <fullName evidence="2">Uncharacterized protein</fullName>
    </submittedName>
</protein>
<accession>A0ABR1AIM0</accession>
<keyword evidence="1" id="KW-0812">Transmembrane</keyword>
<reference evidence="2 3" key="1">
    <citation type="submission" date="2023-09" db="EMBL/GenBank/DDBJ databases">
        <title>Genomes of two closely related lineages of the louse Polyplax serrata with different host specificities.</title>
        <authorList>
            <person name="Martinu J."/>
            <person name="Tarabai H."/>
            <person name="Stefka J."/>
            <person name="Hypsa V."/>
        </authorList>
    </citation>
    <scope>NUCLEOTIDE SEQUENCE [LARGE SCALE GENOMIC DNA]</scope>
    <source>
        <strain evidence="2">98ZLc_SE</strain>
    </source>
</reference>
<evidence type="ECO:0000313" key="2">
    <source>
        <dbReference type="EMBL" id="KAK6620152.1"/>
    </source>
</evidence>
<evidence type="ECO:0000256" key="1">
    <source>
        <dbReference type="SAM" id="Phobius"/>
    </source>
</evidence>
<proteinExistence type="predicted"/>
<gene>
    <name evidence="2" type="ORF">RUM44_006552</name>
</gene>
<organism evidence="2 3">
    <name type="scientific">Polyplax serrata</name>
    <name type="common">Common mouse louse</name>
    <dbReference type="NCBI Taxonomy" id="468196"/>
    <lineage>
        <taxon>Eukaryota</taxon>
        <taxon>Metazoa</taxon>
        <taxon>Ecdysozoa</taxon>
        <taxon>Arthropoda</taxon>
        <taxon>Hexapoda</taxon>
        <taxon>Insecta</taxon>
        <taxon>Pterygota</taxon>
        <taxon>Neoptera</taxon>
        <taxon>Paraneoptera</taxon>
        <taxon>Psocodea</taxon>
        <taxon>Troctomorpha</taxon>
        <taxon>Phthiraptera</taxon>
        <taxon>Anoplura</taxon>
        <taxon>Polyplacidae</taxon>
        <taxon>Polyplax</taxon>
    </lineage>
</organism>
<sequence length="60" mass="6752">MEKVSSEEEETGWNVKKIRKVLGHVGLLLAVSIYTVIGALVSYYHLHSVVIVKDEKTPKE</sequence>
<keyword evidence="1" id="KW-1133">Transmembrane helix</keyword>